<reference evidence="1" key="1">
    <citation type="submission" date="2020-01" db="EMBL/GenBank/DDBJ databases">
        <title>Novel CRESS-DNA virus.</title>
        <authorList>
            <person name="Liu Q."/>
            <person name="Shan T."/>
            <person name="Yang S."/>
            <person name="Zhang W."/>
        </authorList>
    </citation>
    <scope>NUCLEOTIDE SEQUENCE</scope>
    <source>
        <strain evidence="1">Bbr144cre3</strain>
    </source>
</reference>
<sequence length="358" mass="40817">MPLGRKTNYWSTWKQNNGAFLGVHYNDNQVRKPIQRSAAYTKVNLNRQIMKKNTFNRSFWRHQRSFTGRVKPKASTVSYLHRRKRYTKPYRSLGSLSTRYRRGRKNLRVLRPIRKYAKSQKRLTSELICMRMRYRLNLVVDGNTTEILNVQQVIGTNNLSLTEYNRVRAELSRYNYTHFVGASNSVKRIGDSTMVAAASGNPLVVNAMSSITKQGPRVRTCDNKYNVLASIIANNTGLDQATNVKNIPMSRRGVKTTKYQILKKDYQGISRQTGTLFPAAGATVPASWLNKNIQDIHDLFYENNVNDVFPTQQMYVCDSYPIPALPVAAGSSIANANSLTLEIFTNFYFKGYNPVVNG</sequence>
<organism evidence="1">
    <name type="scientific">Cressdnaviricota sp</name>
    <dbReference type="NCBI Taxonomy" id="2748378"/>
    <lineage>
        <taxon>Viruses</taxon>
        <taxon>Monodnaviria</taxon>
        <taxon>Shotokuvirae</taxon>
        <taxon>Cressdnaviricota</taxon>
    </lineage>
</organism>
<dbReference type="EMBL" id="MN928948">
    <property type="protein sequence ID" value="QJI53674.1"/>
    <property type="molecule type" value="Genomic_DNA"/>
</dbReference>
<protein>
    <submittedName>
        <fullName evidence="1">Capsid protein</fullName>
    </submittedName>
</protein>
<proteinExistence type="predicted"/>
<accession>A0A6M3YRX7</accession>
<evidence type="ECO:0000313" key="1">
    <source>
        <dbReference type="EMBL" id="QJI53674.1"/>
    </source>
</evidence>
<name>A0A6M3YRX7_9VIRU</name>